<protein>
    <submittedName>
        <fullName evidence="4">RNA pseudouridine synthase</fullName>
    </submittedName>
</protein>
<dbReference type="Pfam" id="PF00849">
    <property type="entry name" value="PseudoU_synth_2"/>
    <property type="match status" value="1"/>
</dbReference>
<keyword evidence="5" id="KW-1185">Reference proteome</keyword>
<dbReference type="CDD" id="cd02869">
    <property type="entry name" value="PseudoU_synth_RluA_like"/>
    <property type="match status" value="1"/>
</dbReference>
<dbReference type="GO" id="GO:0003723">
    <property type="term" value="F:RNA binding"/>
    <property type="evidence" value="ECO:0007669"/>
    <property type="project" value="InterPro"/>
</dbReference>
<dbReference type="InterPro" id="IPR050188">
    <property type="entry name" value="RluA_PseudoU_synthase"/>
</dbReference>
<feature type="domain" description="Pseudouridine synthase RsuA/RluA-like" evidence="3">
    <location>
        <begin position="13"/>
        <end position="169"/>
    </location>
</feature>
<organism evidence="4 5">
    <name type="scientific">Cyclobacterium qasimii</name>
    <dbReference type="NCBI Taxonomy" id="1350429"/>
    <lineage>
        <taxon>Bacteria</taxon>
        <taxon>Pseudomonadati</taxon>
        <taxon>Bacteroidota</taxon>
        <taxon>Cytophagia</taxon>
        <taxon>Cytophagales</taxon>
        <taxon>Cyclobacteriaceae</taxon>
        <taxon>Cyclobacterium</taxon>
    </lineage>
</organism>
<dbReference type="GO" id="GO:0006396">
    <property type="term" value="P:RNA processing"/>
    <property type="evidence" value="ECO:0007669"/>
    <property type="project" value="UniProtKB-ARBA"/>
</dbReference>
<comment type="caution">
    <text evidence="4">The sequence shown here is derived from an EMBL/GenBank/DDBJ whole genome shotgun (WGS) entry which is preliminary data.</text>
</comment>
<dbReference type="SUPFAM" id="SSF55120">
    <property type="entry name" value="Pseudouridine synthase"/>
    <property type="match status" value="1"/>
</dbReference>
<accession>A0A512CGQ6</accession>
<dbReference type="AlphaFoldDB" id="A0A512CGQ6"/>
<evidence type="ECO:0000256" key="2">
    <source>
        <dbReference type="ARBA" id="ARBA00023235"/>
    </source>
</evidence>
<dbReference type="InterPro" id="IPR006145">
    <property type="entry name" value="PsdUridine_synth_RsuA/RluA"/>
</dbReference>
<evidence type="ECO:0000313" key="5">
    <source>
        <dbReference type="Proteomes" id="UP000321301"/>
    </source>
</evidence>
<name>A0A512CGQ6_9BACT</name>
<evidence type="ECO:0000259" key="3">
    <source>
        <dbReference type="Pfam" id="PF00849"/>
    </source>
</evidence>
<dbReference type="GO" id="GO:0001522">
    <property type="term" value="P:pseudouridine synthesis"/>
    <property type="evidence" value="ECO:0007669"/>
    <property type="project" value="InterPro"/>
</dbReference>
<dbReference type="EMBL" id="BJYV01000022">
    <property type="protein sequence ID" value="GEO23356.1"/>
    <property type="molecule type" value="Genomic_DNA"/>
</dbReference>
<dbReference type="RefSeq" id="WP_020891797.1">
    <property type="nucleotide sequence ID" value="NZ_BJYV01000022.1"/>
</dbReference>
<sequence length="243" mass="28048">MKKPFNVIFEDNHLLIVNKSAGILVQGDKTGDKTLTDLCKTYIANKYNKPGAVFLHPVHRLDRPVSGVVVFARTSKALERMTALFRKREVHKVYWALVKKKPREEAGKLTHWLVKDSDRNVSKAYDKEVPESKKSEMTYKRLGKLNDHWLLELRPVTGRPHQLRVQLASMDCPIRGDVKYGFPKPNPDASINLHAFHLVFVHPIKKEKLILRAALPEEAFWEQFLEFENVKSSDRHLDKTFSG</sequence>
<dbReference type="InterPro" id="IPR006224">
    <property type="entry name" value="PsdUridine_synth_RluA-like_CS"/>
</dbReference>
<keyword evidence="2" id="KW-0413">Isomerase</keyword>
<dbReference type="Gene3D" id="3.30.2350.10">
    <property type="entry name" value="Pseudouridine synthase"/>
    <property type="match status" value="1"/>
</dbReference>
<proteinExistence type="inferred from homology"/>
<dbReference type="PANTHER" id="PTHR21600:SF83">
    <property type="entry name" value="PSEUDOURIDYLATE SYNTHASE RPUSD4, MITOCHONDRIAL"/>
    <property type="match status" value="1"/>
</dbReference>
<comment type="similarity">
    <text evidence="1">Belongs to the pseudouridine synthase RluA family.</text>
</comment>
<evidence type="ECO:0000256" key="1">
    <source>
        <dbReference type="ARBA" id="ARBA00010876"/>
    </source>
</evidence>
<reference evidence="4 5" key="1">
    <citation type="submission" date="2019-07" db="EMBL/GenBank/DDBJ databases">
        <title>Whole genome shotgun sequence of Cyclobacterium qasimii NBRC 106168.</title>
        <authorList>
            <person name="Hosoyama A."/>
            <person name="Uohara A."/>
            <person name="Ohji S."/>
            <person name="Ichikawa N."/>
        </authorList>
    </citation>
    <scope>NUCLEOTIDE SEQUENCE [LARGE SCALE GENOMIC DNA]</scope>
    <source>
        <strain evidence="4 5">NBRC 106168</strain>
    </source>
</reference>
<dbReference type="InterPro" id="IPR020103">
    <property type="entry name" value="PsdUridine_synth_cat_dom_sf"/>
</dbReference>
<dbReference type="Proteomes" id="UP000321301">
    <property type="component" value="Unassembled WGS sequence"/>
</dbReference>
<dbReference type="PROSITE" id="PS01129">
    <property type="entry name" value="PSI_RLU"/>
    <property type="match status" value="1"/>
</dbReference>
<evidence type="ECO:0000313" key="4">
    <source>
        <dbReference type="EMBL" id="GEO23356.1"/>
    </source>
</evidence>
<gene>
    <name evidence="4" type="ORF">CQA01_38900</name>
</gene>
<dbReference type="GO" id="GO:0140098">
    <property type="term" value="F:catalytic activity, acting on RNA"/>
    <property type="evidence" value="ECO:0007669"/>
    <property type="project" value="UniProtKB-ARBA"/>
</dbReference>
<dbReference type="PANTHER" id="PTHR21600">
    <property type="entry name" value="MITOCHONDRIAL RNA PSEUDOURIDINE SYNTHASE"/>
    <property type="match status" value="1"/>
</dbReference>
<dbReference type="GO" id="GO:0009982">
    <property type="term" value="F:pseudouridine synthase activity"/>
    <property type="evidence" value="ECO:0007669"/>
    <property type="project" value="InterPro"/>
</dbReference>